<reference evidence="7 8" key="1">
    <citation type="journal article" date="2016" name="Int. J. Syst. Evol. Microbiol.">
        <title>Oceanobacillus halophilus sp. nov., a novel moderately halophilic bacterium from a hypersaline lake.</title>
        <authorList>
            <person name="Amoozegar M.A."/>
            <person name="Bagheri M."/>
            <person name="Makhdoumi A."/>
            <person name="Nikou M.M."/>
            <person name="Fazeli S.A.S."/>
            <person name="Schumann P."/>
            <person name="Sproer C."/>
            <person name="Sanchez-Porro C."/>
            <person name="Ventosa A."/>
        </authorList>
    </citation>
    <scope>NUCLEOTIDE SEQUENCE [LARGE SCALE GENOMIC DNA]</scope>
    <source>
        <strain evidence="7 8">DSM 23996</strain>
    </source>
</reference>
<comment type="caution">
    <text evidence="7">The sequence shown here is derived from an EMBL/GenBank/DDBJ whole genome shotgun (WGS) entry which is preliminary data.</text>
</comment>
<dbReference type="EMBL" id="RBZP01000004">
    <property type="protein sequence ID" value="RKQ34322.1"/>
    <property type="molecule type" value="Genomic_DNA"/>
</dbReference>
<keyword evidence="5" id="KW-0777">Teichoic acid biosynthesis</keyword>
<dbReference type="Pfam" id="PF04464">
    <property type="entry name" value="Glyphos_transf"/>
    <property type="match status" value="1"/>
</dbReference>
<keyword evidence="8" id="KW-1185">Reference proteome</keyword>
<dbReference type="InterPro" id="IPR043149">
    <property type="entry name" value="TagF_N"/>
</dbReference>
<comment type="subcellular location">
    <subcellularLocation>
        <location evidence="1">Cell membrane</location>
        <topology evidence="1">Peripheral membrane protein</topology>
    </subcellularLocation>
</comment>
<protein>
    <submittedName>
        <fullName evidence="7">CDP-glycerol glycerophosphotransferase family protein</fullName>
    </submittedName>
</protein>
<keyword evidence="6" id="KW-0472">Membrane</keyword>
<name>A0A495A4I6_9BACI</name>
<dbReference type="GO" id="GO:0047355">
    <property type="term" value="F:CDP-glycerol glycerophosphotransferase activity"/>
    <property type="evidence" value="ECO:0007669"/>
    <property type="project" value="InterPro"/>
</dbReference>
<dbReference type="InterPro" id="IPR051612">
    <property type="entry name" value="Teichoic_Acid_Biosynth"/>
</dbReference>
<gene>
    <name evidence="7" type="ORF">D8M06_08070</name>
</gene>
<dbReference type="SUPFAM" id="SSF53756">
    <property type="entry name" value="UDP-Glycosyltransferase/glycogen phosphorylase"/>
    <property type="match status" value="1"/>
</dbReference>
<evidence type="ECO:0000256" key="5">
    <source>
        <dbReference type="ARBA" id="ARBA00022944"/>
    </source>
</evidence>
<keyword evidence="3" id="KW-1003">Cell membrane</keyword>
<evidence type="ECO:0000256" key="4">
    <source>
        <dbReference type="ARBA" id="ARBA00022679"/>
    </source>
</evidence>
<dbReference type="InterPro" id="IPR043148">
    <property type="entry name" value="TagF_C"/>
</dbReference>
<dbReference type="Proteomes" id="UP000269301">
    <property type="component" value="Unassembled WGS sequence"/>
</dbReference>
<evidence type="ECO:0000256" key="1">
    <source>
        <dbReference type="ARBA" id="ARBA00004202"/>
    </source>
</evidence>
<dbReference type="OrthoDB" id="9811865at2"/>
<evidence type="ECO:0000313" key="7">
    <source>
        <dbReference type="EMBL" id="RKQ34322.1"/>
    </source>
</evidence>
<dbReference type="GO" id="GO:0005886">
    <property type="term" value="C:plasma membrane"/>
    <property type="evidence" value="ECO:0007669"/>
    <property type="project" value="UniProtKB-SubCell"/>
</dbReference>
<dbReference type="Gene3D" id="3.40.50.12580">
    <property type="match status" value="1"/>
</dbReference>
<accession>A0A495A4I6</accession>
<evidence type="ECO:0000256" key="2">
    <source>
        <dbReference type="ARBA" id="ARBA00010488"/>
    </source>
</evidence>
<evidence type="ECO:0000313" key="8">
    <source>
        <dbReference type="Proteomes" id="UP000269301"/>
    </source>
</evidence>
<dbReference type="GO" id="GO:0019350">
    <property type="term" value="P:teichoic acid biosynthetic process"/>
    <property type="evidence" value="ECO:0007669"/>
    <property type="project" value="UniProtKB-KW"/>
</dbReference>
<dbReference type="PANTHER" id="PTHR37316">
    <property type="entry name" value="TEICHOIC ACID GLYCEROL-PHOSPHATE PRIMASE"/>
    <property type="match status" value="1"/>
</dbReference>
<dbReference type="InterPro" id="IPR007554">
    <property type="entry name" value="Glycerophosphate_synth"/>
</dbReference>
<proteinExistence type="inferred from homology"/>
<evidence type="ECO:0000256" key="3">
    <source>
        <dbReference type="ARBA" id="ARBA00022475"/>
    </source>
</evidence>
<evidence type="ECO:0000256" key="6">
    <source>
        <dbReference type="ARBA" id="ARBA00023136"/>
    </source>
</evidence>
<dbReference type="PANTHER" id="PTHR37316:SF1">
    <property type="entry name" value="TEICHOIC ACID GLYCEROL-PHOSPHATE PRIMASE"/>
    <property type="match status" value="1"/>
</dbReference>
<dbReference type="RefSeq" id="WP_121203885.1">
    <property type="nucleotide sequence ID" value="NZ_RBZP01000004.1"/>
</dbReference>
<organism evidence="7 8">
    <name type="scientific">Oceanobacillus halophilus</name>
    <dbReference type="NCBI Taxonomy" id="930130"/>
    <lineage>
        <taxon>Bacteria</taxon>
        <taxon>Bacillati</taxon>
        <taxon>Bacillota</taxon>
        <taxon>Bacilli</taxon>
        <taxon>Bacillales</taxon>
        <taxon>Bacillaceae</taxon>
        <taxon>Oceanobacillus</taxon>
    </lineage>
</organism>
<dbReference type="AlphaFoldDB" id="A0A495A4I6"/>
<dbReference type="Gene3D" id="3.40.50.11820">
    <property type="match status" value="1"/>
</dbReference>
<comment type="similarity">
    <text evidence="2">Belongs to the CDP-glycerol glycerophosphotransferase family.</text>
</comment>
<keyword evidence="4 7" id="KW-0808">Transferase</keyword>
<sequence>MVREAAISIYLFAFRVLFEFFKLFPLQEKTTFVASFGRNILYTLREVEKQTNHEIVILKTHPCNIQFKKRPNRRMINFKTVHLLNWMRSIYHLATSEKIFVDNYFGFLAVTSFKSEVTCVQLWHAAGAIKQFGLKDLSIEKRPESAFKRFKSVYQRFNYVVVGSEKMAHIFKEGFGIRNKQILRTGIPRTDFFYDKETTKKAAQALCSYFPIIKEKKVILYAPTYRDNELDVQEIKLNMDEMYKHFKEDYVLFLSLHPAVKADINNAYPEFVYDVSSYNINHMLIIADILITDYSSIPVEYAILNKPMVFFAYDIDEYAEARGFWETYEDMVPGPIVENMNQLIEVIKKKDFHMKRIKDFSNEWNRYSNGQSSENLVKAIYMK</sequence>